<evidence type="ECO:0000259" key="4">
    <source>
        <dbReference type="PROSITE" id="PS51843"/>
    </source>
</evidence>
<dbReference type="OrthoDB" id="5873264at2759"/>
<dbReference type="InterPro" id="IPR050274">
    <property type="entry name" value="Nuclear_hormone_rcpt_NR2"/>
</dbReference>
<evidence type="ECO:0000256" key="1">
    <source>
        <dbReference type="ARBA" id="ARBA00023015"/>
    </source>
</evidence>
<dbReference type="SUPFAM" id="SSF48508">
    <property type="entry name" value="Nuclear receptor ligand-binding domain"/>
    <property type="match status" value="1"/>
</dbReference>
<keyword evidence="1" id="KW-0805">Transcription regulation</keyword>
<dbReference type="InterPro" id="IPR001723">
    <property type="entry name" value="Nuclear_hrmn_rcpt"/>
</dbReference>
<dbReference type="PROSITE" id="PS51843">
    <property type="entry name" value="NR_LBD"/>
    <property type="match status" value="1"/>
</dbReference>
<dbReference type="PRINTS" id="PR00398">
    <property type="entry name" value="STRDHORMONER"/>
</dbReference>
<keyword evidence="6" id="KW-1185">Reference proteome</keyword>
<dbReference type="STRING" id="10195.A0A3M7SBV1"/>
<proteinExistence type="predicted"/>
<comment type="caution">
    <text evidence="5">The sequence shown here is derived from an EMBL/GenBank/DDBJ whole genome shotgun (WGS) entry which is preliminary data.</text>
</comment>
<evidence type="ECO:0000256" key="3">
    <source>
        <dbReference type="ARBA" id="ARBA00023170"/>
    </source>
</evidence>
<keyword evidence="3 5" id="KW-0675">Receptor</keyword>
<sequence length="153" mass="17463">LIKIILLEESWSEIFLLSALQISLPLEANPFLTANDYVDDKSNIKLMSEVFSKFKMLNIDPNEFAFLKAIVLFKSEIRGLRDAQTIENLQDQAQLMLSQHINSHSMPPNRFGKLLLVLPMLKTVGGQRIEKLYFSQSIANLSIEKILTDLIKN</sequence>
<accession>A0A3M7SBV1</accession>
<dbReference type="AlphaFoldDB" id="A0A3M7SBV1"/>
<name>A0A3M7SBV1_BRAPC</name>
<feature type="non-terminal residue" evidence="5">
    <location>
        <position position="1"/>
    </location>
</feature>
<dbReference type="Proteomes" id="UP000276133">
    <property type="component" value="Unassembled WGS sequence"/>
</dbReference>
<dbReference type="Pfam" id="PF00104">
    <property type="entry name" value="Hormone_recep"/>
    <property type="match status" value="1"/>
</dbReference>
<evidence type="ECO:0000256" key="2">
    <source>
        <dbReference type="ARBA" id="ARBA00023163"/>
    </source>
</evidence>
<gene>
    <name evidence="5" type="ORF">BpHYR1_037066</name>
</gene>
<dbReference type="InterPro" id="IPR035500">
    <property type="entry name" value="NHR-like_dom_sf"/>
</dbReference>
<dbReference type="EMBL" id="REGN01001679">
    <property type="protein sequence ID" value="RNA33127.1"/>
    <property type="molecule type" value="Genomic_DNA"/>
</dbReference>
<keyword evidence="2" id="KW-0804">Transcription</keyword>
<dbReference type="Gene3D" id="1.10.565.10">
    <property type="entry name" value="Retinoid X Receptor"/>
    <property type="match status" value="1"/>
</dbReference>
<feature type="domain" description="NR LBD" evidence="4">
    <location>
        <begin position="1"/>
        <end position="153"/>
    </location>
</feature>
<evidence type="ECO:0000313" key="6">
    <source>
        <dbReference type="Proteomes" id="UP000276133"/>
    </source>
</evidence>
<dbReference type="PANTHER" id="PTHR24083">
    <property type="entry name" value="NUCLEAR HORMONE RECEPTOR"/>
    <property type="match status" value="1"/>
</dbReference>
<reference evidence="5 6" key="1">
    <citation type="journal article" date="2018" name="Sci. Rep.">
        <title>Genomic signatures of local adaptation to the degree of environmental predictability in rotifers.</title>
        <authorList>
            <person name="Franch-Gras L."/>
            <person name="Hahn C."/>
            <person name="Garcia-Roger E.M."/>
            <person name="Carmona M.J."/>
            <person name="Serra M."/>
            <person name="Gomez A."/>
        </authorList>
    </citation>
    <scope>NUCLEOTIDE SEQUENCE [LARGE SCALE GENOMIC DNA]</scope>
    <source>
        <strain evidence="5">HYR1</strain>
    </source>
</reference>
<dbReference type="InterPro" id="IPR000536">
    <property type="entry name" value="Nucl_hrmn_rcpt_lig-bd"/>
</dbReference>
<organism evidence="5 6">
    <name type="scientific">Brachionus plicatilis</name>
    <name type="common">Marine rotifer</name>
    <name type="synonym">Brachionus muelleri</name>
    <dbReference type="NCBI Taxonomy" id="10195"/>
    <lineage>
        <taxon>Eukaryota</taxon>
        <taxon>Metazoa</taxon>
        <taxon>Spiralia</taxon>
        <taxon>Gnathifera</taxon>
        <taxon>Rotifera</taxon>
        <taxon>Eurotatoria</taxon>
        <taxon>Monogononta</taxon>
        <taxon>Pseudotrocha</taxon>
        <taxon>Ploima</taxon>
        <taxon>Brachionidae</taxon>
        <taxon>Brachionus</taxon>
    </lineage>
</organism>
<evidence type="ECO:0000313" key="5">
    <source>
        <dbReference type="EMBL" id="RNA33127.1"/>
    </source>
</evidence>
<dbReference type="SMART" id="SM00430">
    <property type="entry name" value="HOLI"/>
    <property type="match status" value="1"/>
</dbReference>
<protein>
    <submittedName>
        <fullName evidence="5">Photoreceptor-specific nuclear receptor-like</fullName>
    </submittedName>
</protein>